<evidence type="ECO:0000256" key="1">
    <source>
        <dbReference type="SAM" id="MobiDB-lite"/>
    </source>
</evidence>
<dbReference type="Gene3D" id="2.160.20.10">
    <property type="entry name" value="Single-stranded right-handed beta-helix, Pectin lyase-like"/>
    <property type="match status" value="1"/>
</dbReference>
<keyword evidence="4" id="KW-1185">Reference proteome</keyword>
<dbReference type="RefSeq" id="WP_184015026.1">
    <property type="nucleotide sequence ID" value="NZ_JACHFD010000001.1"/>
</dbReference>
<accession>A0A840VAW7</accession>
<gene>
    <name evidence="3" type="ORF">HNR46_000262</name>
</gene>
<evidence type="ECO:0000313" key="3">
    <source>
        <dbReference type="EMBL" id="MBB5350041.1"/>
    </source>
</evidence>
<organism evidence="3 4">
    <name type="scientific">Haloferula luteola</name>
    <dbReference type="NCBI Taxonomy" id="595692"/>
    <lineage>
        <taxon>Bacteria</taxon>
        <taxon>Pseudomonadati</taxon>
        <taxon>Verrucomicrobiota</taxon>
        <taxon>Verrucomicrobiia</taxon>
        <taxon>Verrucomicrobiales</taxon>
        <taxon>Verrucomicrobiaceae</taxon>
        <taxon>Haloferula</taxon>
    </lineage>
</organism>
<protein>
    <submittedName>
        <fullName evidence="3">Uncharacterized protein</fullName>
    </submittedName>
</protein>
<reference evidence="3 4" key="1">
    <citation type="submission" date="2020-08" db="EMBL/GenBank/DDBJ databases">
        <title>Genomic Encyclopedia of Type Strains, Phase IV (KMG-IV): sequencing the most valuable type-strain genomes for metagenomic binning, comparative biology and taxonomic classification.</title>
        <authorList>
            <person name="Goeker M."/>
        </authorList>
    </citation>
    <scope>NUCLEOTIDE SEQUENCE [LARGE SCALE GENOMIC DNA]</scope>
    <source>
        <strain evidence="3 4">YC6886</strain>
    </source>
</reference>
<feature type="region of interest" description="Disordered" evidence="1">
    <location>
        <begin position="346"/>
        <end position="366"/>
    </location>
</feature>
<dbReference type="EMBL" id="JACHFD010000001">
    <property type="protein sequence ID" value="MBB5350041.1"/>
    <property type="molecule type" value="Genomic_DNA"/>
</dbReference>
<name>A0A840VAW7_9BACT</name>
<dbReference type="AlphaFoldDB" id="A0A840VAW7"/>
<dbReference type="InterPro" id="IPR012334">
    <property type="entry name" value="Pectin_lyas_fold"/>
</dbReference>
<feature type="chain" id="PRO_5032282563" evidence="2">
    <location>
        <begin position="22"/>
        <end position="366"/>
    </location>
</feature>
<sequence>MSLNSRSLRVAIAACVPVVQAADPVLSSGSATWETIETETGTKTIFTISDDSVFDWGDFNLDQGSELVFDFIGGNQVLNYLNGGGSYFLNGTVTSNGSVSFFAPGGNLFVGGSITAKSVTLASLNANPADVLDGNGYTLDGSLGSGILKVDGFVNATDGDIMLGGQQLIVGRRGELTATGAVRMAGTDRIKVSASGNQRLKDAGEEGFVLYQGTTHASQIDIRAGKEVHNVGTLDAQTGRIFIEVGGDGRVFSDNRAIIVGEMAFKGVIEQAPRANFDEADAPAVVSDSILKVPTLRRPDGTRITTASAVRTSNAVSASSSVTQPNPTRNVAAPVKKALMARSSFFGMRGTRGGSSSDEQKKTARR</sequence>
<evidence type="ECO:0000313" key="4">
    <source>
        <dbReference type="Proteomes" id="UP000557717"/>
    </source>
</evidence>
<proteinExistence type="predicted"/>
<evidence type="ECO:0000256" key="2">
    <source>
        <dbReference type="SAM" id="SignalP"/>
    </source>
</evidence>
<comment type="caution">
    <text evidence="3">The sequence shown here is derived from an EMBL/GenBank/DDBJ whole genome shotgun (WGS) entry which is preliminary data.</text>
</comment>
<keyword evidence="2" id="KW-0732">Signal</keyword>
<feature type="signal peptide" evidence="2">
    <location>
        <begin position="1"/>
        <end position="21"/>
    </location>
</feature>
<dbReference type="Proteomes" id="UP000557717">
    <property type="component" value="Unassembled WGS sequence"/>
</dbReference>